<organism evidence="1 2">
    <name type="scientific">Datura stramonium</name>
    <name type="common">Jimsonweed</name>
    <name type="synonym">Common thornapple</name>
    <dbReference type="NCBI Taxonomy" id="4076"/>
    <lineage>
        <taxon>Eukaryota</taxon>
        <taxon>Viridiplantae</taxon>
        <taxon>Streptophyta</taxon>
        <taxon>Embryophyta</taxon>
        <taxon>Tracheophyta</taxon>
        <taxon>Spermatophyta</taxon>
        <taxon>Magnoliopsida</taxon>
        <taxon>eudicotyledons</taxon>
        <taxon>Gunneridae</taxon>
        <taxon>Pentapetalae</taxon>
        <taxon>asterids</taxon>
        <taxon>lamiids</taxon>
        <taxon>Solanales</taxon>
        <taxon>Solanaceae</taxon>
        <taxon>Solanoideae</taxon>
        <taxon>Datureae</taxon>
        <taxon>Datura</taxon>
    </lineage>
</organism>
<evidence type="ECO:0000313" key="1">
    <source>
        <dbReference type="EMBL" id="MCD9645225.1"/>
    </source>
</evidence>
<accession>A0ABS8VGZ9</accession>
<proteinExistence type="predicted"/>
<protein>
    <submittedName>
        <fullName evidence="1">Uncharacterized protein</fullName>
    </submittedName>
</protein>
<sequence length="151" mass="17103">GSHCSKPVKYWCSSASRRFVAQEKKKLEKKGGSWHLTSETSEAFRERPVLRDCSYEVVNWAYKKSPALKPMKCQYSPTVAGLAWVKDWKNVGVVPKGYMFSTDNCPDLRLDCISRVALYGWPHELPVVQMSASNASPYVNLILRILFLSLG</sequence>
<gene>
    <name evidence="1" type="ORF">HAX54_033993</name>
</gene>
<name>A0ABS8VGZ9_DATST</name>
<comment type="caution">
    <text evidence="1">The sequence shown here is derived from an EMBL/GenBank/DDBJ whole genome shotgun (WGS) entry which is preliminary data.</text>
</comment>
<dbReference type="EMBL" id="JACEIK010004373">
    <property type="protein sequence ID" value="MCD9645225.1"/>
    <property type="molecule type" value="Genomic_DNA"/>
</dbReference>
<feature type="non-terminal residue" evidence="1">
    <location>
        <position position="1"/>
    </location>
</feature>
<evidence type="ECO:0000313" key="2">
    <source>
        <dbReference type="Proteomes" id="UP000823775"/>
    </source>
</evidence>
<reference evidence="1 2" key="1">
    <citation type="journal article" date="2021" name="BMC Genomics">
        <title>Datura genome reveals duplications of psychoactive alkaloid biosynthetic genes and high mutation rate following tissue culture.</title>
        <authorList>
            <person name="Rajewski A."/>
            <person name="Carter-House D."/>
            <person name="Stajich J."/>
            <person name="Litt A."/>
        </authorList>
    </citation>
    <scope>NUCLEOTIDE SEQUENCE [LARGE SCALE GENOMIC DNA]</scope>
    <source>
        <strain evidence="1">AR-01</strain>
    </source>
</reference>
<keyword evidence="2" id="KW-1185">Reference proteome</keyword>
<dbReference type="Proteomes" id="UP000823775">
    <property type="component" value="Unassembled WGS sequence"/>
</dbReference>